<dbReference type="AlphaFoldDB" id="A0A0L8HC94"/>
<dbReference type="PANTHER" id="PTHR47163:SF2">
    <property type="entry name" value="SI:DKEY-17M8.2"/>
    <property type="match status" value="1"/>
</dbReference>
<dbReference type="InterPro" id="IPR024445">
    <property type="entry name" value="Tnp_ISXO2-like"/>
</dbReference>
<dbReference type="InterPro" id="IPR053164">
    <property type="entry name" value="IS1016-like_transposase"/>
</dbReference>
<evidence type="ECO:0000313" key="2">
    <source>
        <dbReference type="EMBL" id="KOF86938.1"/>
    </source>
</evidence>
<feature type="domain" description="ISXO2-like transposase" evidence="1">
    <location>
        <begin position="117"/>
        <end position="219"/>
    </location>
</feature>
<dbReference type="OrthoDB" id="6146223at2759"/>
<evidence type="ECO:0000259" key="1">
    <source>
        <dbReference type="SMART" id="SM01126"/>
    </source>
</evidence>
<sequence>MCLLLEEVLKQLAPERILEFLKANSIISTCKTCVCAQNMTLKKSARSLDGFVWRCGNCKKNISIRTKTFMEKSKLSLQKIFHIVFHFVFEAPISTTALYTGVDNKTVIQWYEFCREVCSGKMLRDKAPLGGPGFLQRVPDRSAATLEAVIIENVLPGTIVHTDKWASYRNLQQLGYIHRAVNQSTNFVDPETGACTNRIEAYWSRIKIYQTIFFSESESP</sequence>
<protein>
    <recommendedName>
        <fullName evidence="1">ISXO2-like transposase domain-containing protein</fullName>
    </recommendedName>
</protein>
<accession>A0A0L8HC94</accession>
<reference evidence="2" key="1">
    <citation type="submission" date="2015-07" db="EMBL/GenBank/DDBJ databases">
        <title>MeaNS - Measles Nucleotide Surveillance Program.</title>
        <authorList>
            <person name="Tran T."/>
            <person name="Druce J."/>
        </authorList>
    </citation>
    <scope>NUCLEOTIDE SEQUENCE</scope>
    <source>
        <strain evidence="2">UCB-OBI-ISO-001</strain>
        <tissue evidence="2">Gonad</tissue>
    </source>
</reference>
<dbReference type="PANTHER" id="PTHR47163">
    <property type="entry name" value="DDE_TNP_IS1595 DOMAIN-CONTAINING PROTEIN"/>
    <property type="match status" value="1"/>
</dbReference>
<dbReference type="STRING" id="37653.A0A0L8HC94"/>
<dbReference type="Pfam" id="PF12762">
    <property type="entry name" value="DDE_Tnp_IS1595"/>
    <property type="match status" value="1"/>
</dbReference>
<organism evidence="2">
    <name type="scientific">Octopus bimaculoides</name>
    <name type="common">California two-spotted octopus</name>
    <dbReference type="NCBI Taxonomy" id="37653"/>
    <lineage>
        <taxon>Eukaryota</taxon>
        <taxon>Metazoa</taxon>
        <taxon>Spiralia</taxon>
        <taxon>Lophotrochozoa</taxon>
        <taxon>Mollusca</taxon>
        <taxon>Cephalopoda</taxon>
        <taxon>Coleoidea</taxon>
        <taxon>Octopodiformes</taxon>
        <taxon>Octopoda</taxon>
        <taxon>Incirrata</taxon>
        <taxon>Octopodidae</taxon>
        <taxon>Octopus</taxon>
    </lineage>
</organism>
<dbReference type="SMART" id="SM01126">
    <property type="entry name" value="DDE_Tnp_IS1595"/>
    <property type="match status" value="1"/>
</dbReference>
<name>A0A0L8HC94_OCTBM</name>
<dbReference type="EMBL" id="KQ418538">
    <property type="protein sequence ID" value="KOF86938.1"/>
    <property type="molecule type" value="Genomic_DNA"/>
</dbReference>
<proteinExistence type="predicted"/>
<gene>
    <name evidence="2" type="ORF">OCBIM_22017762mg</name>
</gene>